<gene>
    <name evidence="2" type="ORF">PXEA_LOCUS11627</name>
</gene>
<protein>
    <submittedName>
        <fullName evidence="2">Uncharacterized protein</fullName>
    </submittedName>
</protein>
<accession>A0A3S5A2Q1</accession>
<reference evidence="2" key="1">
    <citation type="submission" date="2018-11" db="EMBL/GenBank/DDBJ databases">
        <authorList>
            <consortium name="Pathogen Informatics"/>
        </authorList>
    </citation>
    <scope>NUCLEOTIDE SEQUENCE</scope>
</reference>
<organism evidence="2 3">
    <name type="scientific">Protopolystoma xenopodis</name>
    <dbReference type="NCBI Taxonomy" id="117903"/>
    <lineage>
        <taxon>Eukaryota</taxon>
        <taxon>Metazoa</taxon>
        <taxon>Spiralia</taxon>
        <taxon>Lophotrochozoa</taxon>
        <taxon>Platyhelminthes</taxon>
        <taxon>Monogenea</taxon>
        <taxon>Polyopisthocotylea</taxon>
        <taxon>Polystomatidea</taxon>
        <taxon>Polystomatidae</taxon>
        <taxon>Protopolystoma</taxon>
    </lineage>
</organism>
<name>A0A3S5A2Q1_9PLAT</name>
<dbReference type="Proteomes" id="UP000784294">
    <property type="component" value="Unassembled WGS sequence"/>
</dbReference>
<keyword evidence="3" id="KW-1185">Reference proteome</keyword>
<dbReference type="EMBL" id="CAAALY010035984">
    <property type="protein sequence ID" value="VEL18187.1"/>
    <property type="molecule type" value="Genomic_DNA"/>
</dbReference>
<feature type="region of interest" description="Disordered" evidence="1">
    <location>
        <begin position="47"/>
        <end position="70"/>
    </location>
</feature>
<evidence type="ECO:0000313" key="2">
    <source>
        <dbReference type="EMBL" id="VEL18187.1"/>
    </source>
</evidence>
<evidence type="ECO:0000313" key="3">
    <source>
        <dbReference type="Proteomes" id="UP000784294"/>
    </source>
</evidence>
<sequence>MSCPQVPLSSRSIGAKSLQLNGFSQRFLGARLVSRISEKSLSNTASIFDGNESTSNSKLPHNTGPLSVSEKDTEAMNGVEYEAGNGTIRLCPLHHVAWIHRSLFCRGFTSESFPARSQGVSDSRWPHPARFITKLASRFVSSHTGAPCLDSDFDLKLRLCLLGVVSI</sequence>
<evidence type="ECO:0000256" key="1">
    <source>
        <dbReference type="SAM" id="MobiDB-lite"/>
    </source>
</evidence>
<proteinExistence type="predicted"/>
<dbReference type="AlphaFoldDB" id="A0A3S5A2Q1"/>
<feature type="compositionally biased region" description="Polar residues" evidence="1">
    <location>
        <begin position="47"/>
        <end position="66"/>
    </location>
</feature>
<comment type="caution">
    <text evidence="2">The sequence shown here is derived from an EMBL/GenBank/DDBJ whole genome shotgun (WGS) entry which is preliminary data.</text>
</comment>